<name>A0A8T2QGY6_CERRI</name>
<dbReference type="OrthoDB" id="1934686at2759"/>
<protein>
    <recommendedName>
        <fullName evidence="3">Sfi1 spindle body domain-containing protein</fullName>
    </recommendedName>
</protein>
<organism evidence="1 2">
    <name type="scientific">Ceratopteris richardii</name>
    <name type="common">Triangle waterfern</name>
    <dbReference type="NCBI Taxonomy" id="49495"/>
    <lineage>
        <taxon>Eukaryota</taxon>
        <taxon>Viridiplantae</taxon>
        <taxon>Streptophyta</taxon>
        <taxon>Embryophyta</taxon>
        <taxon>Tracheophyta</taxon>
        <taxon>Polypodiopsida</taxon>
        <taxon>Polypodiidae</taxon>
        <taxon>Polypodiales</taxon>
        <taxon>Pteridineae</taxon>
        <taxon>Pteridaceae</taxon>
        <taxon>Parkerioideae</taxon>
        <taxon>Ceratopteris</taxon>
    </lineage>
</organism>
<evidence type="ECO:0008006" key="3">
    <source>
        <dbReference type="Google" id="ProtNLM"/>
    </source>
</evidence>
<keyword evidence="2" id="KW-1185">Reference proteome</keyword>
<comment type="caution">
    <text evidence="1">The sequence shown here is derived from an EMBL/GenBank/DDBJ whole genome shotgun (WGS) entry which is preliminary data.</text>
</comment>
<proteinExistence type="predicted"/>
<dbReference type="Proteomes" id="UP000825935">
    <property type="component" value="Chromosome 35"/>
</dbReference>
<evidence type="ECO:0000313" key="2">
    <source>
        <dbReference type="Proteomes" id="UP000825935"/>
    </source>
</evidence>
<evidence type="ECO:0000313" key="1">
    <source>
        <dbReference type="EMBL" id="KAH7282880.1"/>
    </source>
</evidence>
<reference evidence="1" key="1">
    <citation type="submission" date="2021-08" db="EMBL/GenBank/DDBJ databases">
        <title>WGS assembly of Ceratopteris richardii.</title>
        <authorList>
            <person name="Marchant D.B."/>
            <person name="Chen G."/>
            <person name="Jenkins J."/>
            <person name="Shu S."/>
            <person name="Leebens-Mack J."/>
            <person name="Grimwood J."/>
            <person name="Schmutz J."/>
            <person name="Soltis P."/>
            <person name="Soltis D."/>
            <person name="Chen Z.-H."/>
        </authorList>
    </citation>
    <scope>NUCLEOTIDE SEQUENCE</scope>
    <source>
        <strain evidence="1">Whitten #5841</strain>
        <tissue evidence="1">Leaf</tissue>
    </source>
</reference>
<dbReference type="OMA" id="FELWKTK"/>
<dbReference type="EMBL" id="CM035440">
    <property type="protein sequence ID" value="KAH7282880.1"/>
    <property type="molecule type" value="Genomic_DNA"/>
</dbReference>
<sequence length="1100" mass="132526">MQVTESEDSLVKSEVAALSTNPPICLQRLQHSDENIEKDKSKLFFRSLRNYTVRIKAERTLQRLHRSSLLQWLWQQWKLATLKAVRDKECLCLIVGRLRESPERYRIIETFLEESPRWILHKGLQVWKTWKIFKATKRSKNRKAWEHLAGILQAKAFASFHFAISRAMTLKMSIHHFQICYQLKTFLAWKKFTAEHVIKNSSKLKAVIYHRNRTEMIVLRKWCSYSQMSQMEDLFKDKAYVFWRDSTLKKYLKAWIELFLKCKTKHQYLLWIKIRMDLHCLHKVLCAWRHSSQRRIQQQIHIDSIQENRRMVCLYQRFHVWVWYIHRKKCVRAAQEMHRRLHLRFFFQSWNHKIAQLKFKQKANETVRNHIMNKFCRMAFLIWRDLTVMARHARNAQWIAVNKIHQQRMTWIFSKWRDVVRTMNFINEVLESATLRSKKKIFIKWIGIVKMQRKIEEIQVCVSSMKRERWLRLLFQWWLHRSFELKKEREGSTAAMIFARSFMLSRVLQRFKQWMHDRQMKEGFSMLASGKLQHVYMKRAFDGWVKHVENRIRKDIACQKLQQISNHYLLAKYFSIIQEIVAANGYLRRTVIEALQVNVTTMKLNKVILWRQQRYRLSLLQQWHKRTISSMMVRDIKKQFSLNVLRRGFYDWKLYVESKERLNTLVIRLSIYHAAFLRRKYWLQWQFQAEKALYQQQFLLFKTLKAWSKYSKMKLFRRYLEHNATSMILQSLQKRILWGWQSYVREISIRREEHQQQRFLEREAKGLAKRTERRQKIEFLSSVFRAWKERFQHVTSILMFLDKKNSQLKRSVWVFWTSWASLSGRARRLRQQWIRSILHSGLNAWRNACTLRICQSKEREAEAARFASWKFLSFVWPRWKSYVAHGRKRAEALQYCLSLIQTIQESNLLRGIIRAWKDYALERGKRREHSWAAEATYKRHKLADYLTAWHDYTAASKESASSLKGTIQVYKGSNHRVHSLANSMYRFHQAFGMIPNFGVHTTCFHDIGAPAVVIEEVSSPVEESQGAIIAHPSHWSSSQEIELNDEAQDLPRLTSNNEDYFQSQGDPSLNKSNLIEYLGLEIEDDVDDWSLNDTDINASN</sequence>
<accession>A0A8T2QGY6</accession>
<dbReference type="AlphaFoldDB" id="A0A8T2QGY6"/>
<gene>
    <name evidence="1" type="ORF">KP509_35G051400</name>
</gene>